<keyword evidence="1" id="KW-1133">Transmembrane helix</keyword>
<keyword evidence="1" id="KW-0812">Transmembrane</keyword>
<organism evidence="2 3">
    <name type="scientific">Elysia marginata</name>
    <dbReference type="NCBI Taxonomy" id="1093978"/>
    <lineage>
        <taxon>Eukaryota</taxon>
        <taxon>Metazoa</taxon>
        <taxon>Spiralia</taxon>
        <taxon>Lophotrochozoa</taxon>
        <taxon>Mollusca</taxon>
        <taxon>Gastropoda</taxon>
        <taxon>Heterobranchia</taxon>
        <taxon>Euthyneura</taxon>
        <taxon>Panpulmonata</taxon>
        <taxon>Sacoglossa</taxon>
        <taxon>Placobranchoidea</taxon>
        <taxon>Plakobranchidae</taxon>
        <taxon>Elysia</taxon>
    </lineage>
</organism>
<reference evidence="2 3" key="1">
    <citation type="journal article" date="2021" name="Elife">
        <title>Chloroplast acquisition without the gene transfer in kleptoplastic sea slugs, Plakobranchus ocellatus.</title>
        <authorList>
            <person name="Maeda T."/>
            <person name="Takahashi S."/>
            <person name="Yoshida T."/>
            <person name="Shimamura S."/>
            <person name="Takaki Y."/>
            <person name="Nagai Y."/>
            <person name="Toyoda A."/>
            <person name="Suzuki Y."/>
            <person name="Arimoto A."/>
            <person name="Ishii H."/>
            <person name="Satoh N."/>
            <person name="Nishiyama T."/>
            <person name="Hasebe M."/>
            <person name="Maruyama T."/>
            <person name="Minagawa J."/>
            <person name="Obokata J."/>
            <person name="Shigenobu S."/>
        </authorList>
    </citation>
    <scope>NUCLEOTIDE SEQUENCE [LARGE SCALE GENOMIC DNA]</scope>
</reference>
<dbReference type="AlphaFoldDB" id="A0AAV4EUE5"/>
<evidence type="ECO:0000313" key="2">
    <source>
        <dbReference type="EMBL" id="GFR64215.1"/>
    </source>
</evidence>
<evidence type="ECO:0000256" key="1">
    <source>
        <dbReference type="SAM" id="Phobius"/>
    </source>
</evidence>
<dbReference type="EMBL" id="BMAT01010978">
    <property type="protein sequence ID" value="GFR64215.1"/>
    <property type="molecule type" value="Genomic_DNA"/>
</dbReference>
<sequence>MEQVYGTISGLTSLVFKIQKLGSPANSSVGQILMCDRYGELETRWEVNVVVVIVVVVVVVVVVVAVVVGVIMMMMMTTMIVMPVKSNNNNNDDDDDDFYVLAIKL</sequence>
<gene>
    <name evidence="2" type="ORF">ElyMa_005500400</name>
</gene>
<protein>
    <submittedName>
        <fullName evidence="2">Uncharacterized protein</fullName>
    </submittedName>
</protein>
<keyword evidence="3" id="KW-1185">Reference proteome</keyword>
<keyword evidence="1" id="KW-0472">Membrane</keyword>
<proteinExistence type="predicted"/>
<accession>A0AAV4EUE5</accession>
<evidence type="ECO:0000313" key="3">
    <source>
        <dbReference type="Proteomes" id="UP000762676"/>
    </source>
</evidence>
<comment type="caution">
    <text evidence="2">The sequence shown here is derived from an EMBL/GenBank/DDBJ whole genome shotgun (WGS) entry which is preliminary data.</text>
</comment>
<name>A0AAV4EUE5_9GAST</name>
<feature type="transmembrane region" description="Helical" evidence="1">
    <location>
        <begin position="49"/>
        <end position="75"/>
    </location>
</feature>
<dbReference type="Proteomes" id="UP000762676">
    <property type="component" value="Unassembled WGS sequence"/>
</dbReference>